<dbReference type="PANTHER" id="PTHR12918">
    <property type="entry name" value="CYSTEINE DIOXYGENASE"/>
    <property type="match status" value="1"/>
</dbReference>
<reference evidence="7 8" key="1">
    <citation type="submission" date="2020-08" db="EMBL/GenBank/DDBJ databases">
        <title>Dyella sp. G9 isolated from forest soil.</title>
        <authorList>
            <person name="Fu J."/>
            <person name="Qiu L."/>
        </authorList>
    </citation>
    <scope>NUCLEOTIDE SEQUENCE [LARGE SCALE GENOMIC DNA]</scope>
    <source>
        <strain evidence="7 8">G9</strain>
    </source>
</reference>
<dbReference type="RefSeq" id="WP_187058248.1">
    <property type="nucleotide sequence ID" value="NZ_CP060412.1"/>
</dbReference>
<protein>
    <submittedName>
        <fullName evidence="7">Cysteine dioxygenase family protein</fullName>
    </submittedName>
</protein>
<dbReference type="AlphaFoldDB" id="A0A7G8Q7R0"/>
<evidence type="ECO:0000256" key="2">
    <source>
        <dbReference type="ARBA" id="ARBA00022723"/>
    </source>
</evidence>
<gene>
    <name evidence="7" type="ORF">H8F01_06770</name>
</gene>
<dbReference type="GO" id="GO:0016702">
    <property type="term" value="F:oxidoreductase activity, acting on single donors with incorporation of molecular oxygen, incorporation of two atoms of oxygen"/>
    <property type="evidence" value="ECO:0007669"/>
    <property type="project" value="InterPro"/>
</dbReference>
<dbReference type="CDD" id="cd10548">
    <property type="entry name" value="cupin_CDO"/>
    <property type="match status" value="1"/>
</dbReference>
<proteinExistence type="inferred from homology"/>
<dbReference type="Proteomes" id="UP000515873">
    <property type="component" value="Chromosome"/>
</dbReference>
<evidence type="ECO:0000256" key="3">
    <source>
        <dbReference type="ARBA" id="ARBA00022964"/>
    </source>
</evidence>
<dbReference type="Gene3D" id="2.60.120.10">
    <property type="entry name" value="Jelly Rolls"/>
    <property type="match status" value="1"/>
</dbReference>
<keyword evidence="5 6" id="KW-0408">Iron</keyword>
<dbReference type="Pfam" id="PF05995">
    <property type="entry name" value="CDO_I"/>
    <property type="match status" value="1"/>
</dbReference>
<evidence type="ECO:0000256" key="1">
    <source>
        <dbReference type="ARBA" id="ARBA00006622"/>
    </source>
</evidence>
<feature type="binding site" evidence="6">
    <location>
        <position position="89"/>
    </location>
    <ligand>
        <name>Fe cation</name>
        <dbReference type="ChEBI" id="CHEBI:24875"/>
        <note>catalytic</note>
    </ligand>
</feature>
<accession>A0A7G8Q7R0</accession>
<keyword evidence="4" id="KW-0560">Oxidoreductase</keyword>
<comment type="similarity">
    <text evidence="1">Belongs to the cysteine dioxygenase family.</text>
</comment>
<dbReference type="InterPro" id="IPR011051">
    <property type="entry name" value="RmlC_Cupin_sf"/>
</dbReference>
<dbReference type="InterPro" id="IPR014710">
    <property type="entry name" value="RmlC-like_jellyroll"/>
</dbReference>
<dbReference type="SUPFAM" id="SSF51182">
    <property type="entry name" value="RmlC-like cupins"/>
    <property type="match status" value="1"/>
</dbReference>
<feature type="binding site" evidence="6">
    <location>
        <position position="141"/>
    </location>
    <ligand>
        <name>Fe cation</name>
        <dbReference type="ChEBI" id="CHEBI:24875"/>
        <note>catalytic</note>
    </ligand>
</feature>
<keyword evidence="3 7" id="KW-0223">Dioxygenase</keyword>
<keyword evidence="8" id="KW-1185">Reference proteome</keyword>
<dbReference type="KEGG" id="dtl:H8F01_06770"/>
<feature type="binding site" evidence="6">
    <location>
        <position position="87"/>
    </location>
    <ligand>
        <name>Fe cation</name>
        <dbReference type="ChEBI" id="CHEBI:24875"/>
        <note>catalytic</note>
    </ligand>
</feature>
<evidence type="ECO:0000256" key="5">
    <source>
        <dbReference type="ARBA" id="ARBA00023004"/>
    </source>
</evidence>
<dbReference type="PANTHER" id="PTHR12918:SF1">
    <property type="entry name" value="CYSTEINE DIOXYGENASE TYPE 1"/>
    <property type="match status" value="1"/>
</dbReference>
<dbReference type="EMBL" id="CP060412">
    <property type="protein sequence ID" value="QNK02818.1"/>
    <property type="molecule type" value="Genomic_DNA"/>
</dbReference>
<dbReference type="GO" id="GO:0008198">
    <property type="term" value="F:ferrous iron binding"/>
    <property type="evidence" value="ECO:0007669"/>
    <property type="project" value="TreeGrafter"/>
</dbReference>
<sequence>MAKHMQHLRALRDIAFDYGVGEHPDLATMARELSRVVFQDMHALADDLADLRLRDKGFERWLVAQRNKPDISVLVMAWPANYNTPIHDHNGLWGLEMALHGALEVESWDHDDSGKILRQTGRDWLGPGDVTWFDADDRHAHRCRNLSRHETALTLHVYGGDLAQYFTYQEAGTAGQWTKSPQRSALAGRLYA</sequence>
<name>A0A7G8Q7R0_9GAMM</name>
<evidence type="ECO:0000256" key="6">
    <source>
        <dbReference type="PIRSR" id="PIRSR610300-51"/>
    </source>
</evidence>
<organism evidence="7 8">
    <name type="scientific">Dyella telluris</name>
    <dbReference type="NCBI Taxonomy" id="2763498"/>
    <lineage>
        <taxon>Bacteria</taxon>
        <taxon>Pseudomonadati</taxon>
        <taxon>Pseudomonadota</taxon>
        <taxon>Gammaproteobacteria</taxon>
        <taxon>Lysobacterales</taxon>
        <taxon>Rhodanobacteraceae</taxon>
        <taxon>Dyella</taxon>
    </lineage>
</organism>
<dbReference type="InterPro" id="IPR010300">
    <property type="entry name" value="CDO_1"/>
</dbReference>
<evidence type="ECO:0000256" key="4">
    <source>
        <dbReference type="ARBA" id="ARBA00023002"/>
    </source>
</evidence>
<keyword evidence="2 6" id="KW-0479">Metal-binding</keyword>
<evidence type="ECO:0000313" key="8">
    <source>
        <dbReference type="Proteomes" id="UP000515873"/>
    </source>
</evidence>
<evidence type="ECO:0000313" key="7">
    <source>
        <dbReference type="EMBL" id="QNK02818.1"/>
    </source>
</evidence>